<keyword evidence="3" id="KW-0804">Transcription</keyword>
<dbReference type="GO" id="GO:0000976">
    <property type="term" value="F:transcription cis-regulatory region binding"/>
    <property type="evidence" value="ECO:0007669"/>
    <property type="project" value="TreeGrafter"/>
</dbReference>
<evidence type="ECO:0000259" key="4">
    <source>
        <dbReference type="PROSITE" id="PS50932"/>
    </source>
</evidence>
<dbReference type="Proteomes" id="UP000076023">
    <property type="component" value="Unassembled WGS sequence"/>
</dbReference>
<dbReference type="PANTHER" id="PTHR30146">
    <property type="entry name" value="LACI-RELATED TRANSCRIPTIONAL REPRESSOR"/>
    <property type="match status" value="1"/>
</dbReference>
<dbReference type="InParanoid" id="A0A146GBL9"/>
<evidence type="ECO:0000313" key="6">
    <source>
        <dbReference type="Proteomes" id="UP000076023"/>
    </source>
</evidence>
<name>A0A146GBL9_TERSA</name>
<dbReference type="Gene3D" id="1.10.260.40">
    <property type="entry name" value="lambda repressor-like DNA-binding domains"/>
    <property type="match status" value="1"/>
</dbReference>
<dbReference type="AlphaFoldDB" id="A0A146GBL9"/>
<sequence length="325" mass="36343">MRLLAEECGLSVATVSRALRGSPLVTARTRKLVEAAAHHLGYEFNPYVGQLMSSFRRSQGETMQGNLAFIWCDVWMGREDSQFGVMRGHALRRAAELGYSVSEFTLLDHTPTAMVRMLSSRGIRGVLILSPAGSAGKSHLRLNLEDFACVSIGWSLYSPAFHRVRFDHFQATRLAIHHAKRRFGGRIAVLVDFRYDQRSDRSCRAAFLSHHPDGPAAAAGLIFDVAGLDVKKLRRAYEDGKFAGLIVLSRSGLPPGFFDWFPHENMVYLDDDGDTPSFGRVDLRYDLLGRWSVDHLVGTIQRHETGEPAVPMTIFVPPRWMAGNR</sequence>
<dbReference type="CDD" id="cd01392">
    <property type="entry name" value="HTH_LacI"/>
    <property type="match status" value="1"/>
</dbReference>
<keyword evidence="1" id="KW-0805">Transcription regulation</keyword>
<comment type="caution">
    <text evidence="5">The sequence shown here is derived from an EMBL/GenBank/DDBJ whole genome shotgun (WGS) entry which is preliminary data.</text>
</comment>
<evidence type="ECO:0000256" key="2">
    <source>
        <dbReference type="ARBA" id="ARBA00023125"/>
    </source>
</evidence>
<dbReference type="SUPFAM" id="SSF53822">
    <property type="entry name" value="Periplasmic binding protein-like I"/>
    <property type="match status" value="1"/>
</dbReference>
<dbReference type="SMART" id="SM00354">
    <property type="entry name" value="HTH_LACI"/>
    <property type="match status" value="1"/>
</dbReference>
<dbReference type="PANTHER" id="PTHR30146:SF153">
    <property type="entry name" value="LACTOSE OPERON REPRESSOR"/>
    <property type="match status" value="1"/>
</dbReference>
<dbReference type="PROSITE" id="PS50932">
    <property type="entry name" value="HTH_LACI_2"/>
    <property type="match status" value="1"/>
</dbReference>
<dbReference type="InterPro" id="IPR010982">
    <property type="entry name" value="Lambda_DNA-bd_dom_sf"/>
</dbReference>
<dbReference type="SUPFAM" id="SSF47413">
    <property type="entry name" value="lambda repressor-like DNA-binding domains"/>
    <property type="match status" value="1"/>
</dbReference>
<dbReference type="Gene3D" id="3.40.50.2300">
    <property type="match status" value="1"/>
</dbReference>
<proteinExistence type="predicted"/>
<reference evidence="6" key="1">
    <citation type="journal article" date="2017" name="Genome Announc.">
        <title>Draft Genome Sequence of Terrimicrobium sacchariphilum NM-5T, a Facultative Anaerobic Soil Bacterium of the Class Spartobacteria.</title>
        <authorList>
            <person name="Qiu Y.L."/>
            <person name="Tourlousse D.M."/>
            <person name="Matsuura N."/>
            <person name="Ohashi A."/>
            <person name="Sekiguchi Y."/>
        </authorList>
    </citation>
    <scope>NUCLEOTIDE SEQUENCE [LARGE SCALE GENOMIC DNA]</scope>
    <source>
        <strain evidence="6">NM-5</strain>
    </source>
</reference>
<gene>
    <name evidence="5" type="ORF">TSACC_23045</name>
</gene>
<evidence type="ECO:0000256" key="1">
    <source>
        <dbReference type="ARBA" id="ARBA00023015"/>
    </source>
</evidence>
<dbReference type="GO" id="GO:0003700">
    <property type="term" value="F:DNA-binding transcription factor activity"/>
    <property type="evidence" value="ECO:0007669"/>
    <property type="project" value="TreeGrafter"/>
</dbReference>
<keyword evidence="2 5" id="KW-0238">DNA-binding</keyword>
<accession>A0A146GBL9</accession>
<feature type="domain" description="HTH lacI-type" evidence="4">
    <location>
        <begin position="1"/>
        <end position="53"/>
    </location>
</feature>
<organism evidence="5 6">
    <name type="scientific">Terrimicrobium sacchariphilum</name>
    <dbReference type="NCBI Taxonomy" id="690879"/>
    <lineage>
        <taxon>Bacteria</taxon>
        <taxon>Pseudomonadati</taxon>
        <taxon>Verrucomicrobiota</taxon>
        <taxon>Terrimicrobiia</taxon>
        <taxon>Terrimicrobiales</taxon>
        <taxon>Terrimicrobiaceae</taxon>
        <taxon>Terrimicrobium</taxon>
    </lineage>
</organism>
<evidence type="ECO:0000256" key="3">
    <source>
        <dbReference type="ARBA" id="ARBA00023163"/>
    </source>
</evidence>
<protein>
    <submittedName>
        <fullName evidence="5">DNA-binding transcriptional regulator, LacI/PurR family</fullName>
    </submittedName>
</protein>
<dbReference type="EMBL" id="BDCO01000002">
    <property type="protein sequence ID" value="GAT34613.1"/>
    <property type="molecule type" value="Genomic_DNA"/>
</dbReference>
<dbReference type="Pfam" id="PF00356">
    <property type="entry name" value="LacI"/>
    <property type="match status" value="1"/>
</dbReference>
<evidence type="ECO:0000313" key="5">
    <source>
        <dbReference type="EMBL" id="GAT34613.1"/>
    </source>
</evidence>
<keyword evidence="6" id="KW-1185">Reference proteome</keyword>
<dbReference type="InterPro" id="IPR000843">
    <property type="entry name" value="HTH_LacI"/>
</dbReference>
<dbReference type="STRING" id="690879.TSACC_23045"/>
<dbReference type="InterPro" id="IPR028082">
    <property type="entry name" value="Peripla_BP_I"/>
</dbReference>